<dbReference type="STRING" id="274537.BIU88_02055"/>
<dbReference type="KEGG" id="clz:BIU88_02055"/>
<dbReference type="InterPro" id="IPR023035">
    <property type="entry name" value="Ribosomal_uS9_bac/plastid"/>
</dbReference>
<dbReference type="PROSITE" id="PS00360">
    <property type="entry name" value="RIBOSOMAL_S9"/>
    <property type="match status" value="1"/>
</dbReference>
<dbReference type="OrthoDB" id="9803965at2"/>
<evidence type="ECO:0000313" key="9">
    <source>
        <dbReference type="Proteomes" id="UP000095185"/>
    </source>
</evidence>
<dbReference type="GO" id="GO:0015935">
    <property type="term" value="C:small ribosomal subunit"/>
    <property type="evidence" value="ECO:0007669"/>
    <property type="project" value="UniProtKB-ARBA"/>
</dbReference>
<evidence type="ECO:0000256" key="7">
    <source>
        <dbReference type="SAM" id="MobiDB-lite"/>
    </source>
</evidence>
<keyword evidence="2 5" id="KW-0689">Ribosomal protein</keyword>
<dbReference type="AlphaFoldDB" id="A0A1D8CVX3"/>
<dbReference type="PANTHER" id="PTHR21569:SF1">
    <property type="entry name" value="SMALL RIBOSOMAL SUBUNIT PROTEIN US9M"/>
    <property type="match status" value="1"/>
</dbReference>
<accession>A0A1D8CVX3</accession>
<sequence length="129" mass="14527">MKEVIDTVGRRKTSVARVFMSPGKGKIVVNKLPVEDYFKDEFKRSQALKPLAVAEKQNDFDITINVKGGGLTGQSGAVSLAIARALVEFDESIRAALRPDRLLTRDPRMVERKKYGKKKARKSFQFSKR</sequence>
<dbReference type="RefSeq" id="WP_069808760.1">
    <property type="nucleotide sequence ID" value="NZ_CP017305.1"/>
</dbReference>
<evidence type="ECO:0000256" key="3">
    <source>
        <dbReference type="ARBA" id="ARBA00023274"/>
    </source>
</evidence>
<keyword evidence="9" id="KW-1185">Reference proteome</keyword>
<name>A0A1D8CVX3_CHLLM</name>
<dbReference type="GO" id="GO:0003735">
    <property type="term" value="F:structural constituent of ribosome"/>
    <property type="evidence" value="ECO:0007669"/>
    <property type="project" value="InterPro"/>
</dbReference>
<dbReference type="GO" id="GO:0005737">
    <property type="term" value="C:cytoplasm"/>
    <property type="evidence" value="ECO:0007669"/>
    <property type="project" value="UniProtKB-ARBA"/>
</dbReference>
<reference evidence="8" key="1">
    <citation type="submission" date="2016-09" db="EMBL/GenBank/DDBJ databases">
        <title>Genome sequence of Chlorobaculum limnaeum.</title>
        <authorList>
            <person name="Liu Z."/>
            <person name="Tank M."/>
            <person name="Bryant D.A."/>
        </authorList>
    </citation>
    <scope>NUCLEOTIDE SEQUENCE [LARGE SCALE GENOMIC DNA]</scope>
    <source>
        <strain evidence="8">DSM 1677</strain>
    </source>
</reference>
<dbReference type="Proteomes" id="UP000095185">
    <property type="component" value="Chromosome"/>
</dbReference>
<dbReference type="InterPro" id="IPR000754">
    <property type="entry name" value="Ribosomal_uS9"/>
</dbReference>
<dbReference type="SUPFAM" id="SSF54211">
    <property type="entry name" value="Ribosomal protein S5 domain 2-like"/>
    <property type="match status" value="1"/>
</dbReference>
<evidence type="ECO:0000256" key="1">
    <source>
        <dbReference type="ARBA" id="ARBA00005251"/>
    </source>
</evidence>
<dbReference type="GO" id="GO:0003723">
    <property type="term" value="F:RNA binding"/>
    <property type="evidence" value="ECO:0007669"/>
    <property type="project" value="TreeGrafter"/>
</dbReference>
<dbReference type="PANTHER" id="PTHR21569">
    <property type="entry name" value="RIBOSOMAL PROTEIN S9"/>
    <property type="match status" value="1"/>
</dbReference>
<dbReference type="InterPro" id="IPR020574">
    <property type="entry name" value="Ribosomal_uS9_CS"/>
</dbReference>
<comment type="similarity">
    <text evidence="1 5 6">Belongs to the universal ribosomal protein uS9 family.</text>
</comment>
<protein>
    <recommendedName>
        <fullName evidence="4 5">Small ribosomal subunit protein uS9</fullName>
    </recommendedName>
</protein>
<dbReference type="EMBL" id="CP017305">
    <property type="protein sequence ID" value="AOS83032.1"/>
    <property type="molecule type" value="Genomic_DNA"/>
</dbReference>
<dbReference type="HAMAP" id="MF_00532_B">
    <property type="entry name" value="Ribosomal_uS9_B"/>
    <property type="match status" value="1"/>
</dbReference>
<dbReference type="InterPro" id="IPR020568">
    <property type="entry name" value="Ribosomal_Su5_D2-typ_SF"/>
</dbReference>
<evidence type="ECO:0000256" key="2">
    <source>
        <dbReference type="ARBA" id="ARBA00022980"/>
    </source>
</evidence>
<organism evidence="8 9">
    <name type="scientific">Chlorobaculum limnaeum</name>
    <dbReference type="NCBI Taxonomy" id="274537"/>
    <lineage>
        <taxon>Bacteria</taxon>
        <taxon>Pseudomonadati</taxon>
        <taxon>Chlorobiota</taxon>
        <taxon>Chlorobiia</taxon>
        <taxon>Chlorobiales</taxon>
        <taxon>Chlorobiaceae</taxon>
        <taxon>Chlorobaculum</taxon>
    </lineage>
</organism>
<proteinExistence type="inferred from homology"/>
<dbReference type="NCBIfam" id="NF001099">
    <property type="entry name" value="PRK00132.1"/>
    <property type="match status" value="1"/>
</dbReference>
<dbReference type="Pfam" id="PF00380">
    <property type="entry name" value="Ribosomal_S9"/>
    <property type="match status" value="1"/>
</dbReference>
<evidence type="ECO:0000313" key="8">
    <source>
        <dbReference type="EMBL" id="AOS83032.1"/>
    </source>
</evidence>
<gene>
    <name evidence="5" type="primary">rpsI</name>
    <name evidence="8" type="ORF">BIU88_02055</name>
</gene>
<evidence type="ECO:0000256" key="5">
    <source>
        <dbReference type="HAMAP-Rule" id="MF_00532"/>
    </source>
</evidence>
<evidence type="ECO:0000256" key="6">
    <source>
        <dbReference type="RuleBase" id="RU003815"/>
    </source>
</evidence>
<keyword evidence="3 5" id="KW-0687">Ribonucleoprotein</keyword>
<dbReference type="InterPro" id="IPR014721">
    <property type="entry name" value="Ribsml_uS5_D2-typ_fold_subgr"/>
</dbReference>
<feature type="compositionally biased region" description="Basic residues" evidence="7">
    <location>
        <begin position="114"/>
        <end position="129"/>
    </location>
</feature>
<dbReference type="GO" id="GO:0006412">
    <property type="term" value="P:translation"/>
    <property type="evidence" value="ECO:0007669"/>
    <property type="project" value="UniProtKB-UniRule"/>
</dbReference>
<dbReference type="FunFam" id="3.30.230.10:FF:000001">
    <property type="entry name" value="30S ribosomal protein S9"/>
    <property type="match status" value="1"/>
</dbReference>
<evidence type="ECO:0000256" key="4">
    <source>
        <dbReference type="ARBA" id="ARBA00035259"/>
    </source>
</evidence>
<feature type="region of interest" description="Disordered" evidence="7">
    <location>
        <begin position="108"/>
        <end position="129"/>
    </location>
</feature>
<dbReference type="Gene3D" id="3.30.230.10">
    <property type="match status" value="1"/>
</dbReference>